<protein>
    <submittedName>
        <fullName evidence="1">Uncharacterized protein</fullName>
    </submittedName>
</protein>
<evidence type="ECO:0000313" key="1">
    <source>
        <dbReference type="EMBL" id="CAH1105426.1"/>
    </source>
</evidence>
<dbReference type="InterPro" id="IPR036691">
    <property type="entry name" value="Endo/exonu/phosph_ase_sf"/>
</dbReference>
<proteinExistence type="predicted"/>
<keyword evidence="2" id="KW-1185">Reference proteome</keyword>
<organism evidence="1 2">
    <name type="scientific">Psylliodes chrysocephalus</name>
    <dbReference type="NCBI Taxonomy" id="3402493"/>
    <lineage>
        <taxon>Eukaryota</taxon>
        <taxon>Metazoa</taxon>
        <taxon>Ecdysozoa</taxon>
        <taxon>Arthropoda</taxon>
        <taxon>Hexapoda</taxon>
        <taxon>Insecta</taxon>
        <taxon>Pterygota</taxon>
        <taxon>Neoptera</taxon>
        <taxon>Endopterygota</taxon>
        <taxon>Coleoptera</taxon>
        <taxon>Polyphaga</taxon>
        <taxon>Cucujiformia</taxon>
        <taxon>Chrysomeloidea</taxon>
        <taxon>Chrysomelidae</taxon>
        <taxon>Galerucinae</taxon>
        <taxon>Alticini</taxon>
        <taxon>Psylliodes</taxon>
    </lineage>
</organism>
<dbReference type="SUPFAM" id="SSF56219">
    <property type="entry name" value="DNase I-like"/>
    <property type="match status" value="1"/>
</dbReference>
<reference evidence="1" key="1">
    <citation type="submission" date="2022-01" db="EMBL/GenBank/DDBJ databases">
        <authorList>
            <person name="King R."/>
        </authorList>
    </citation>
    <scope>NUCLEOTIDE SEQUENCE</scope>
</reference>
<dbReference type="Gene3D" id="3.60.10.10">
    <property type="entry name" value="Endonuclease/exonuclease/phosphatase"/>
    <property type="match status" value="1"/>
</dbReference>
<gene>
    <name evidence="1" type="ORF">PSYICH_LOCUS6304</name>
</gene>
<accession>A0A9P0GC06</accession>
<evidence type="ECO:0000313" key="2">
    <source>
        <dbReference type="Proteomes" id="UP001153636"/>
    </source>
</evidence>
<dbReference type="Proteomes" id="UP001153636">
    <property type="component" value="Chromosome 19"/>
</dbReference>
<dbReference type="AlphaFoldDB" id="A0A9P0GC06"/>
<sequence>MEREKEKQIRKTAKEEQDRRKIVKIGYNKVTIDGIIPLENWTSINQKTRTDKAMNMNNEKIVIDDVLYRQNYTKTIKTNSEKMRGANKAFKENEGNNQNHDQIYLATWNVRSTYAEGTLIRLTQIIDNYLIDLIAVQETKQSENFIKEVGEYIFFNNATDDRMFGTGYLV</sequence>
<name>A0A9P0GC06_9CUCU</name>
<dbReference type="EMBL" id="OV651831">
    <property type="protein sequence ID" value="CAH1105426.1"/>
    <property type="molecule type" value="Genomic_DNA"/>
</dbReference>
<dbReference type="OrthoDB" id="6779946at2759"/>